<dbReference type="SUPFAM" id="SSF48647">
    <property type="entry name" value="Fungal elicitin"/>
    <property type="match status" value="1"/>
</dbReference>
<dbReference type="GO" id="GO:0005576">
    <property type="term" value="C:extracellular region"/>
    <property type="evidence" value="ECO:0007669"/>
    <property type="project" value="InterPro"/>
</dbReference>
<accession>A0A485KR34</accession>
<evidence type="ECO:0000313" key="4">
    <source>
        <dbReference type="Proteomes" id="UP000332933"/>
    </source>
</evidence>
<protein>
    <submittedName>
        <fullName evidence="3">Aste57867_10679 protein</fullName>
    </submittedName>
</protein>
<gene>
    <name evidence="3" type="primary">Aste57867_10679</name>
    <name evidence="2" type="ORF">As57867_010639</name>
    <name evidence="3" type="ORF">ASTE57867_10679</name>
</gene>
<reference evidence="2" key="2">
    <citation type="submission" date="2019-06" db="EMBL/GenBank/DDBJ databases">
        <title>Genomics analysis of Aphanomyces spp. identifies a new class of oomycete effector associated with host adaptation.</title>
        <authorList>
            <person name="Gaulin E."/>
        </authorList>
    </citation>
    <scope>NUCLEOTIDE SEQUENCE</scope>
    <source>
        <strain evidence="2">CBS 578.67</strain>
    </source>
</reference>
<evidence type="ECO:0000256" key="1">
    <source>
        <dbReference type="SAM" id="SignalP"/>
    </source>
</evidence>
<feature type="signal peptide" evidence="1">
    <location>
        <begin position="1"/>
        <end position="18"/>
    </location>
</feature>
<organism evidence="3 4">
    <name type="scientific">Aphanomyces stellatus</name>
    <dbReference type="NCBI Taxonomy" id="120398"/>
    <lineage>
        <taxon>Eukaryota</taxon>
        <taxon>Sar</taxon>
        <taxon>Stramenopiles</taxon>
        <taxon>Oomycota</taxon>
        <taxon>Saprolegniomycetes</taxon>
        <taxon>Saprolegniales</taxon>
        <taxon>Verrucalvaceae</taxon>
        <taxon>Aphanomyces</taxon>
    </lineage>
</organism>
<name>A0A485KR34_9STRA</name>
<evidence type="ECO:0000313" key="2">
    <source>
        <dbReference type="EMBL" id="KAF0698725.1"/>
    </source>
</evidence>
<keyword evidence="1" id="KW-0732">Signal</keyword>
<keyword evidence="4" id="KW-1185">Reference proteome</keyword>
<dbReference type="AlphaFoldDB" id="A0A485KR34"/>
<sequence>MNIRSAVVAAAVAVQVAAHGDPACTDVQSAVIMALIAQPIPSTCLKVVKAANVSTTIDLATFIAAYPDNATALLCSSTDCTTFLKTWTSAPACEMTMGGMTADPADMVGNFLSGCPVGSTGAASATSSNFTTSNVTIMPMTTAKPSSASVAAVGAATAAMFAIMQ</sequence>
<dbReference type="InterPro" id="IPR036470">
    <property type="entry name" value="Elicitin_sf"/>
</dbReference>
<proteinExistence type="predicted"/>
<reference evidence="3 4" key="1">
    <citation type="submission" date="2019-03" db="EMBL/GenBank/DDBJ databases">
        <authorList>
            <person name="Gaulin E."/>
            <person name="Dumas B."/>
        </authorList>
    </citation>
    <scope>NUCLEOTIDE SEQUENCE [LARGE SCALE GENOMIC DNA]</scope>
    <source>
        <strain evidence="3">CBS 568.67</strain>
    </source>
</reference>
<feature type="chain" id="PRO_5036116154" evidence="1">
    <location>
        <begin position="19"/>
        <end position="165"/>
    </location>
</feature>
<evidence type="ECO:0000313" key="3">
    <source>
        <dbReference type="EMBL" id="VFT87551.1"/>
    </source>
</evidence>
<dbReference type="EMBL" id="VJMH01005223">
    <property type="protein sequence ID" value="KAF0698725.1"/>
    <property type="molecule type" value="Genomic_DNA"/>
</dbReference>
<dbReference type="Proteomes" id="UP000332933">
    <property type="component" value="Unassembled WGS sequence"/>
</dbReference>
<dbReference type="EMBL" id="CAADRA010005244">
    <property type="protein sequence ID" value="VFT87551.1"/>
    <property type="molecule type" value="Genomic_DNA"/>
</dbReference>